<feature type="domain" description="CBS" evidence="2">
    <location>
        <begin position="39"/>
        <end position="102"/>
    </location>
</feature>
<evidence type="ECO:0000313" key="4">
    <source>
        <dbReference type="Proteomes" id="UP000664654"/>
    </source>
</evidence>
<dbReference type="InterPro" id="IPR046342">
    <property type="entry name" value="CBS_dom_sf"/>
</dbReference>
<evidence type="ECO:0000259" key="2">
    <source>
        <dbReference type="PROSITE" id="PS51371"/>
    </source>
</evidence>
<proteinExistence type="predicted"/>
<accession>A0A939DSQ0</accession>
<comment type="caution">
    <text evidence="3">The sequence shown here is derived from an EMBL/GenBank/DDBJ whole genome shotgun (WGS) entry which is preliminary data.</text>
</comment>
<dbReference type="AlphaFoldDB" id="A0A939DSQ0"/>
<organism evidence="3 4">
    <name type="scientific">Bowmanella dokdonensis</name>
    <dbReference type="NCBI Taxonomy" id="751969"/>
    <lineage>
        <taxon>Bacteria</taxon>
        <taxon>Pseudomonadati</taxon>
        <taxon>Pseudomonadota</taxon>
        <taxon>Gammaproteobacteria</taxon>
        <taxon>Alteromonadales</taxon>
        <taxon>Alteromonadaceae</taxon>
        <taxon>Bowmanella</taxon>
    </lineage>
</organism>
<gene>
    <name evidence="3" type="ORF">J0A66_19880</name>
</gene>
<dbReference type="Proteomes" id="UP000664654">
    <property type="component" value="Unassembled WGS sequence"/>
</dbReference>
<evidence type="ECO:0000256" key="1">
    <source>
        <dbReference type="PROSITE-ProRule" id="PRU00703"/>
    </source>
</evidence>
<name>A0A939DSQ0_9ALTE</name>
<sequence length="194" mass="21802">MSFKALKTHSLNNVLQFAASTSAEPLTLESPAWKVVTDFTRRNPQIIDKDVSVDQTLFMMKKGHVKSLLVVDADHQFLGVISFADLTSRKVLMIAAQKGLERQDLCVEDLMVTREHLHGIPYDRILNACIGDVVHTLRTLGEQHILLVDRDEKIRGLISAADIARALHIPLDIAPKAHSFKDIFDVLHEHRELA</sequence>
<reference evidence="3" key="1">
    <citation type="submission" date="2021-03" db="EMBL/GenBank/DDBJ databases">
        <title>novel species isolated from a fishpond in China.</title>
        <authorList>
            <person name="Lu H."/>
            <person name="Cai Z."/>
        </authorList>
    </citation>
    <scope>NUCLEOTIDE SEQUENCE</scope>
    <source>
        <strain evidence="3">JCM 30855</strain>
    </source>
</reference>
<dbReference type="EMBL" id="JAFKCV010000019">
    <property type="protein sequence ID" value="MBN7827500.1"/>
    <property type="molecule type" value="Genomic_DNA"/>
</dbReference>
<evidence type="ECO:0000313" key="3">
    <source>
        <dbReference type="EMBL" id="MBN7827500.1"/>
    </source>
</evidence>
<protein>
    <submittedName>
        <fullName evidence="3">CBS domain-containing protein</fullName>
    </submittedName>
</protein>
<keyword evidence="4" id="KW-1185">Reference proteome</keyword>
<dbReference type="Pfam" id="PF00571">
    <property type="entry name" value="CBS"/>
    <property type="match status" value="2"/>
</dbReference>
<dbReference type="RefSeq" id="WP_206575609.1">
    <property type="nucleotide sequence ID" value="NZ_JAFKCV010000019.1"/>
</dbReference>
<dbReference type="SUPFAM" id="SSF54631">
    <property type="entry name" value="CBS-domain pair"/>
    <property type="match status" value="1"/>
</dbReference>
<dbReference type="Gene3D" id="3.10.580.10">
    <property type="entry name" value="CBS-domain"/>
    <property type="match status" value="1"/>
</dbReference>
<keyword evidence="1" id="KW-0129">CBS domain</keyword>
<dbReference type="PROSITE" id="PS51371">
    <property type="entry name" value="CBS"/>
    <property type="match status" value="1"/>
</dbReference>
<dbReference type="InterPro" id="IPR000644">
    <property type="entry name" value="CBS_dom"/>
</dbReference>